<feature type="region of interest" description="Disordered" evidence="1">
    <location>
        <begin position="620"/>
        <end position="686"/>
    </location>
</feature>
<dbReference type="GO" id="GO:0005730">
    <property type="term" value="C:nucleolus"/>
    <property type="evidence" value="ECO:0000318"/>
    <property type="project" value="GO_Central"/>
</dbReference>
<proteinExistence type="predicted"/>
<dbReference type="EMBL" id="AACB03000004">
    <property type="protein sequence ID" value="KAE8302334.1"/>
    <property type="molecule type" value="Genomic_DNA"/>
</dbReference>
<feature type="compositionally biased region" description="Basic and acidic residues" evidence="1">
    <location>
        <begin position="653"/>
        <end position="675"/>
    </location>
</feature>
<reference evidence="2 3" key="1">
    <citation type="journal article" date="2007" name="Science">
        <title>Genomic minimalism in the early diverging intestinal parasite Giardia lamblia.</title>
        <authorList>
            <person name="Morrison H.G."/>
            <person name="McArthur A.G."/>
            <person name="Gillin F.D."/>
            <person name="Aley S.B."/>
            <person name="Adam R.D."/>
            <person name="Olsen G.J."/>
            <person name="Best A.A."/>
            <person name="Cande W.Z."/>
            <person name="Chen F."/>
            <person name="Cipriano M.J."/>
            <person name="Davids B.J."/>
            <person name="Dawson S.C."/>
            <person name="Elmendorf H.G."/>
            <person name="Hehl A.B."/>
            <person name="Holder M.E."/>
            <person name="Huse S.M."/>
            <person name="Kim U.U."/>
            <person name="Lasek-Nesselquist E."/>
            <person name="Manning G."/>
            <person name="Nigam A."/>
            <person name="Nixon J.E."/>
            <person name="Palm D."/>
            <person name="Passamaneck N.E."/>
            <person name="Prabhu A."/>
            <person name="Reich C.I."/>
            <person name="Reiner D.S."/>
            <person name="Samuelson J."/>
            <person name="Svard S.G."/>
            <person name="Sogin M.L."/>
        </authorList>
    </citation>
    <scope>NUCLEOTIDE SEQUENCE [LARGE SCALE GENOMIC DNA]</scope>
    <source>
        <strain evidence="2 3">WB C6</strain>
    </source>
</reference>
<dbReference type="InterPro" id="IPR040059">
    <property type="entry name" value="PUM3"/>
</dbReference>
<feature type="compositionally biased region" description="Basic and acidic residues" evidence="1">
    <location>
        <begin position="620"/>
        <end position="639"/>
    </location>
</feature>
<gene>
    <name evidence="2" type="ORF">GL50803_0016602</name>
</gene>
<dbReference type="Proteomes" id="UP000001548">
    <property type="component" value="Unassembled WGS sequence"/>
</dbReference>
<dbReference type="STRING" id="184922.A8B942"/>
<protein>
    <submittedName>
        <fullName evidence="2">Uncharacterized protein</fullName>
    </submittedName>
</protein>
<dbReference type="GO" id="GO:0003729">
    <property type="term" value="F:mRNA binding"/>
    <property type="evidence" value="ECO:0000318"/>
    <property type="project" value="GO_Central"/>
</dbReference>
<dbReference type="PANTHER" id="PTHR13389">
    <property type="entry name" value="PUMILIO HOMOLOG 3"/>
    <property type="match status" value="1"/>
</dbReference>
<comment type="caution">
    <text evidence="2">The sequence shown here is derived from an EMBL/GenBank/DDBJ whole genome shotgun (WGS) entry which is preliminary data.</text>
</comment>
<evidence type="ECO:0000256" key="1">
    <source>
        <dbReference type="SAM" id="MobiDB-lite"/>
    </source>
</evidence>
<accession>A8B942</accession>
<feature type="compositionally biased region" description="Basic and acidic residues" evidence="1">
    <location>
        <begin position="15"/>
        <end position="25"/>
    </location>
</feature>
<dbReference type="GeneID" id="5701677"/>
<dbReference type="OMA" id="GAFMLEH"/>
<dbReference type="Gene3D" id="1.25.10.10">
    <property type="entry name" value="Leucine-rich Repeat Variant"/>
    <property type="match status" value="1"/>
</dbReference>
<organism evidence="2 3">
    <name type="scientific">Giardia intestinalis (strain ATCC 50803 / WB clone C6)</name>
    <name type="common">Giardia lamblia</name>
    <dbReference type="NCBI Taxonomy" id="184922"/>
    <lineage>
        <taxon>Eukaryota</taxon>
        <taxon>Metamonada</taxon>
        <taxon>Diplomonadida</taxon>
        <taxon>Hexamitidae</taxon>
        <taxon>Giardiinae</taxon>
        <taxon>Giardia</taxon>
    </lineage>
</organism>
<evidence type="ECO:0000313" key="2">
    <source>
        <dbReference type="EMBL" id="KAE8302334.1"/>
    </source>
</evidence>
<name>A8B942_GIAIC</name>
<keyword evidence="3" id="KW-1185">Reference proteome</keyword>
<dbReference type="PANTHER" id="PTHR13389:SF0">
    <property type="entry name" value="PUMILIO HOMOLOG 3"/>
    <property type="match status" value="1"/>
</dbReference>
<sequence>MQPGQGTTPHNRRPTKPEMKHEGSKKVPWKKPAGGAPRKPGKPGSGPGKPSANWAAKKGSHPYKRREIPTKNNMTHDEVIAIWEKMRVKKLPPPERLRYINSIIGYFVDNVVTFSRKPVEVRILRFIVKHGTDDYRSMILKEVSGHVQELIVDKYATKLIERLGGSYRWDKETALAIVESILPNLQKLCLNTTGATTISYIYQTVPLKVQNKMLIALVGPAVDITDTALIAREAFILKEALYVPGRFNAVFSECMKILHKGLEKNLLGCTLLTKLAADTLRMIFGCFGSTTGPHLGHGSATDEDSGAKDGALEPAPKKTSVLRNVNEKTIQFVSELTDALIEENAFLSLLDTADSVFVSSFVLQFCTPKRRKDVIKAVRPNVVQFAGDPMAFILLCKLFAVTDDTVTTTSSLISGEGGIGASLNTILRTRAGIRTVHFLLFGLKELDASGRGTTPIFAKWISEILRQTDLKVIFPEASVDQFPGLCKKDGATKQAELRAGIMPYLLNALTNEDLLVSLLGSCEVGSQMLCELIAYLSTSTDEVTKTEKSLKTKASKKSNADSQPVLDDKLQPILRTIANAACKLVDPTVRGIRQTDKDLLHQGSASNIMKMIAKQQKKAIELAKKEQERAAGEEAAHTTDEDDDSGSEASSNNEEHPKEGDEPPKKNRAERDKPKRNAPYVPCAPEDRQPLFRHDVGYFSVRRILTNHPPFGELLLSAFEAQSVPGRFFADKRGAFMLEHIAKISDKNNTLVREFVSRHNLTKTVAAKGCKGSEALCTVLGL</sequence>
<dbReference type="SUPFAM" id="SSF48371">
    <property type="entry name" value="ARM repeat"/>
    <property type="match status" value="1"/>
</dbReference>
<dbReference type="InterPro" id="IPR011989">
    <property type="entry name" value="ARM-like"/>
</dbReference>
<dbReference type="HOGENOM" id="CLU_358422_0_0_1"/>
<dbReference type="VEuPathDB" id="GiardiaDB:GL50803_16602"/>
<dbReference type="InterPro" id="IPR016024">
    <property type="entry name" value="ARM-type_fold"/>
</dbReference>
<dbReference type="KEGG" id="gla:GL50803_0016602"/>
<dbReference type="RefSeq" id="XP_001708761.1">
    <property type="nucleotide sequence ID" value="XM_001708709.1"/>
</dbReference>
<evidence type="ECO:0000313" key="3">
    <source>
        <dbReference type="Proteomes" id="UP000001548"/>
    </source>
</evidence>
<dbReference type="GO" id="GO:0006417">
    <property type="term" value="P:regulation of translation"/>
    <property type="evidence" value="ECO:0000318"/>
    <property type="project" value="GO_Central"/>
</dbReference>
<feature type="region of interest" description="Disordered" evidence="1">
    <location>
        <begin position="1"/>
        <end position="69"/>
    </location>
</feature>
<dbReference type="AlphaFoldDB" id="A8B942"/>